<dbReference type="SUPFAM" id="SSF52218">
    <property type="entry name" value="Flavoproteins"/>
    <property type="match status" value="1"/>
</dbReference>
<dbReference type="Pfam" id="PF00258">
    <property type="entry name" value="Flavodoxin_1"/>
    <property type="match status" value="1"/>
</dbReference>
<feature type="transmembrane region" description="Helical" evidence="4">
    <location>
        <begin position="286"/>
        <end position="312"/>
    </location>
</feature>
<dbReference type="PANTHER" id="PTHR19384:SF17">
    <property type="entry name" value="NADPH--CYTOCHROME P450 REDUCTASE"/>
    <property type="match status" value="1"/>
</dbReference>
<gene>
    <name evidence="7" type="ORF">D9R14_18450</name>
</gene>
<dbReference type="InterPro" id="IPR039261">
    <property type="entry name" value="FNR_nucleotide-bd"/>
</dbReference>
<dbReference type="PRINTS" id="PR00371">
    <property type="entry name" value="FPNCR"/>
</dbReference>
<feature type="domain" description="Flavodoxin-like" evidence="5">
    <location>
        <begin position="332"/>
        <end position="465"/>
    </location>
</feature>
<dbReference type="SUPFAM" id="SSF63380">
    <property type="entry name" value="Riboflavin synthase domain-like"/>
    <property type="match status" value="1"/>
</dbReference>
<evidence type="ECO:0000313" key="7">
    <source>
        <dbReference type="EMBL" id="RLP74656.1"/>
    </source>
</evidence>
<dbReference type="InterPro" id="IPR017927">
    <property type="entry name" value="FAD-bd_FR_type"/>
</dbReference>
<dbReference type="Gene3D" id="2.40.30.10">
    <property type="entry name" value="Translation factors"/>
    <property type="match status" value="1"/>
</dbReference>
<dbReference type="Proteomes" id="UP000269692">
    <property type="component" value="Unassembled WGS sequence"/>
</dbReference>
<evidence type="ECO:0000256" key="3">
    <source>
        <dbReference type="ARBA" id="ARBA00023797"/>
    </source>
</evidence>
<reference evidence="7 8" key="1">
    <citation type="submission" date="2018-10" db="EMBL/GenBank/DDBJ databases">
        <title>Xanthobacter tagetidis genome sequencing and assembly.</title>
        <authorList>
            <person name="Maclea K.S."/>
            <person name="Goen A.E."/>
            <person name="Fatima S.A."/>
        </authorList>
    </citation>
    <scope>NUCLEOTIDE SEQUENCE [LARGE SCALE GENOMIC DNA]</scope>
    <source>
        <strain evidence="7 8">ATCC 700314</strain>
    </source>
</reference>
<dbReference type="InterPro" id="IPR005625">
    <property type="entry name" value="PepSY-ass_TM"/>
</dbReference>
<dbReference type="GO" id="GO:0004783">
    <property type="term" value="F:sulfite reductase (NADPH) activity"/>
    <property type="evidence" value="ECO:0007669"/>
    <property type="project" value="TreeGrafter"/>
</dbReference>
<keyword evidence="4" id="KW-0812">Transmembrane</keyword>
<comment type="caution">
    <text evidence="7">The sequence shown here is derived from an EMBL/GenBank/DDBJ whole genome shotgun (WGS) entry which is preliminary data.</text>
</comment>
<evidence type="ECO:0000256" key="4">
    <source>
        <dbReference type="SAM" id="Phobius"/>
    </source>
</evidence>
<protein>
    <recommendedName>
        <fullName evidence="3">NADPH--hemoprotein reductase</fullName>
        <ecNumber evidence="3">1.6.2.4</ecNumber>
    </recommendedName>
</protein>
<dbReference type="InterPro" id="IPR001709">
    <property type="entry name" value="Flavoprot_Pyr_Nucl_cyt_Rdtase"/>
</dbReference>
<dbReference type="Pfam" id="PF03929">
    <property type="entry name" value="PepSY_TM"/>
    <property type="match status" value="1"/>
</dbReference>
<dbReference type="InterPro" id="IPR008254">
    <property type="entry name" value="Flavodoxin/NO_synth"/>
</dbReference>
<dbReference type="GO" id="GO:0005829">
    <property type="term" value="C:cytosol"/>
    <property type="evidence" value="ECO:0007669"/>
    <property type="project" value="TreeGrafter"/>
</dbReference>
<dbReference type="AlphaFoldDB" id="A0A3L7A2W6"/>
<evidence type="ECO:0000259" key="6">
    <source>
        <dbReference type="PROSITE" id="PS51384"/>
    </source>
</evidence>
<dbReference type="InterPro" id="IPR029039">
    <property type="entry name" value="Flavoprotein-like_sf"/>
</dbReference>
<accession>A0A3L7A2W6</accession>
<dbReference type="InterPro" id="IPR017938">
    <property type="entry name" value="Riboflavin_synthase-like_b-brl"/>
</dbReference>
<keyword evidence="1" id="KW-0285">Flavoprotein</keyword>
<dbReference type="PROSITE" id="PS50902">
    <property type="entry name" value="FLAVODOXIN_LIKE"/>
    <property type="match status" value="1"/>
</dbReference>
<keyword evidence="2" id="KW-0288">FMN</keyword>
<name>A0A3L7A2W6_9HYPH</name>
<dbReference type="InterPro" id="IPR001433">
    <property type="entry name" value="OxRdtase_FAD/NAD-bd"/>
</dbReference>
<dbReference type="Pfam" id="PF00175">
    <property type="entry name" value="NAD_binding_1"/>
    <property type="match status" value="1"/>
</dbReference>
<feature type="domain" description="FAD-binding FR-type" evidence="6">
    <location>
        <begin position="481"/>
        <end position="597"/>
    </location>
</feature>
<feature type="transmembrane region" description="Helical" evidence="4">
    <location>
        <begin position="168"/>
        <end position="188"/>
    </location>
</feature>
<proteinExistence type="predicted"/>
<sequence length="735" mass="76382">MLRRLHGLPGIALALALAVTALSGTVLSVQPALNHVAAPAIPASASVADVAGAVAARHPGVSAIRLRADGSLTAAFDDGGTRGVERIDPATGAGLGPYAVSDTTRFITNLHRAFLMGDAGRVAAAIGALAMLGLSVSGLLLLARRLGGMGALLRPIRGTPAQRWHGELGRLAAVGLILSSLTGLWMSAGTFGLLPEKAAMTPAIAASGGAPAPVGTLSSLNSVKLRDLRELTFPDPADPTDVFTLVTADGERLVDAATGATLAMTPAPALERMNDLVRTLHTGRGAWVLGLLLGLASAMVPVLGGTGLVLWLRRRAARPRIGANVPARAADTVILVGSEGNSTWGFAGTLHAALAAAGHKVHTAAMNDVSAAHMAAPRLLVLAATYGEGAAPQSARHFLSRLAKLPGHPAVAVLGFGDRSFPHFCRFARDVADALDARGCPQLLPMKRVDRRSPQEFAQWGHDLGDVLGHDLVLTHVAEPPKTTRLALAGRELYGEAVGAPVAILRFTAPVDPRTGAPGPLPAFEAGDLVGIVPPVNEKLGDAMPRFYSLASSTRDGVLEICVRLRAGGLCSTFLHALQPGEGIDAFIRENPTFRPAKGRGPLILIGAGAGIGPLAGFVRANAAGRPVHLYWGGRSAASDFLYEHELAQHLAERRLTTLRTAFSRDADGSAYVQDRIAADAPRLRELVKQGAQILVCGGRDMAEAVTRALEPVVRPLGLDLPTLKSSGRYVEDVY</sequence>
<dbReference type="CDD" id="cd06201">
    <property type="entry name" value="SiR_like2"/>
    <property type="match status" value="1"/>
</dbReference>
<keyword evidence="4" id="KW-1133">Transmembrane helix</keyword>
<evidence type="ECO:0000256" key="1">
    <source>
        <dbReference type="ARBA" id="ARBA00022630"/>
    </source>
</evidence>
<keyword evidence="8" id="KW-1185">Reference proteome</keyword>
<dbReference type="EC" id="1.6.2.4" evidence="3"/>
<dbReference type="PROSITE" id="PS51384">
    <property type="entry name" value="FAD_FR"/>
    <property type="match status" value="1"/>
</dbReference>
<dbReference type="EMBL" id="RCTF01000018">
    <property type="protein sequence ID" value="RLP74656.1"/>
    <property type="molecule type" value="Genomic_DNA"/>
</dbReference>
<dbReference type="RefSeq" id="WP_121624818.1">
    <property type="nucleotide sequence ID" value="NZ_JACIIW010000010.1"/>
</dbReference>
<organism evidence="7 8">
    <name type="scientific">Xanthobacter tagetidis</name>
    <dbReference type="NCBI Taxonomy" id="60216"/>
    <lineage>
        <taxon>Bacteria</taxon>
        <taxon>Pseudomonadati</taxon>
        <taxon>Pseudomonadota</taxon>
        <taxon>Alphaproteobacteria</taxon>
        <taxon>Hyphomicrobiales</taxon>
        <taxon>Xanthobacteraceae</taxon>
        <taxon>Xanthobacter</taxon>
    </lineage>
</organism>
<dbReference type="GO" id="GO:0050660">
    <property type="term" value="F:flavin adenine dinucleotide binding"/>
    <property type="evidence" value="ECO:0007669"/>
    <property type="project" value="TreeGrafter"/>
</dbReference>
<keyword evidence="4" id="KW-0472">Membrane</keyword>
<dbReference type="OrthoDB" id="9816402at2"/>
<evidence type="ECO:0000256" key="2">
    <source>
        <dbReference type="ARBA" id="ARBA00022643"/>
    </source>
</evidence>
<dbReference type="Gene3D" id="3.40.50.360">
    <property type="match status" value="1"/>
</dbReference>
<evidence type="ECO:0000313" key="8">
    <source>
        <dbReference type="Proteomes" id="UP000269692"/>
    </source>
</evidence>
<evidence type="ECO:0000259" key="5">
    <source>
        <dbReference type="PROSITE" id="PS50902"/>
    </source>
</evidence>
<dbReference type="Gene3D" id="3.40.50.80">
    <property type="entry name" value="Nucleotide-binding domain of ferredoxin-NADP reductase (FNR) module"/>
    <property type="match status" value="1"/>
</dbReference>
<dbReference type="PANTHER" id="PTHR19384">
    <property type="entry name" value="NITRIC OXIDE SYNTHASE-RELATED"/>
    <property type="match status" value="1"/>
</dbReference>
<feature type="transmembrane region" description="Helical" evidence="4">
    <location>
        <begin position="122"/>
        <end position="147"/>
    </location>
</feature>
<dbReference type="GO" id="GO:0010181">
    <property type="term" value="F:FMN binding"/>
    <property type="evidence" value="ECO:0007669"/>
    <property type="project" value="InterPro"/>
</dbReference>
<dbReference type="SUPFAM" id="SSF52343">
    <property type="entry name" value="Ferredoxin reductase-like, C-terminal NADP-linked domain"/>
    <property type="match status" value="1"/>
</dbReference>